<name>A0A0D0B2J2_9AGAM</name>
<dbReference type="EMBL" id="KN835293">
    <property type="protein sequence ID" value="KIK40697.1"/>
    <property type="molecule type" value="Genomic_DNA"/>
</dbReference>
<dbReference type="AlphaFoldDB" id="A0A0D0B2J2"/>
<evidence type="ECO:0000256" key="1">
    <source>
        <dbReference type="SAM" id="MobiDB-lite"/>
    </source>
</evidence>
<organism evidence="2 3">
    <name type="scientific">Suillus luteus UH-Slu-Lm8-n1</name>
    <dbReference type="NCBI Taxonomy" id="930992"/>
    <lineage>
        <taxon>Eukaryota</taxon>
        <taxon>Fungi</taxon>
        <taxon>Dikarya</taxon>
        <taxon>Basidiomycota</taxon>
        <taxon>Agaricomycotina</taxon>
        <taxon>Agaricomycetes</taxon>
        <taxon>Agaricomycetidae</taxon>
        <taxon>Boletales</taxon>
        <taxon>Suillineae</taxon>
        <taxon>Suillaceae</taxon>
        <taxon>Suillus</taxon>
    </lineage>
</organism>
<evidence type="ECO:0000313" key="3">
    <source>
        <dbReference type="Proteomes" id="UP000054485"/>
    </source>
</evidence>
<dbReference type="HOGENOM" id="CLU_1876790_0_0_1"/>
<sequence>MDGTLRLDMHHNPALLTSHRKKCHGHLSPARNHGAPSATESGWTQSSSQPPTEPQPSGLFYQHKSHPCNRNLSHPRLCNPTLLNTNPNPLNPSLSHLSATHWEPSTAQQILRTTIPCTPDPRGLPMGGLRDASVQN</sequence>
<feature type="region of interest" description="Disordered" evidence="1">
    <location>
        <begin position="21"/>
        <end position="66"/>
    </location>
</feature>
<proteinExistence type="predicted"/>
<evidence type="ECO:0000313" key="2">
    <source>
        <dbReference type="EMBL" id="KIK40697.1"/>
    </source>
</evidence>
<protein>
    <submittedName>
        <fullName evidence="2">Uncharacterized protein</fullName>
    </submittedName>
</protein>
<reference evidence="3" key="2">
    <citation type="submission" date="2015-01" db="EMBL/GenBank/DDBJ databases">
        <title>Evolutionary Origins and Diversification of the Mycorrhizal Mutualists.</title>
        <authorList>
            <consortium name="DOE Joint Genome Institute"/>
            <consortium name="Mycorrhizal Genomics Consortium"/>
            <person name="Kohler A."/>
            <person name="Kuo A."/>
            <person name="Nagy L.G."/>
            <person name="Floudas D."/>
            <person name="Copeland A."/>
            <person name="Barry K.W."/>
            <person name="Cichocki N."/>
            <person name="Veneault-Fourrey C."/>
            <person name="LaButti K."/>
            <person name="Lindquist E.A."/>
            <person name="Lipzen A."/>
            <person name="Lundell T."/>
            <person name="Morin E."/>
            <person name="Murat C."/>
            <person name="Riley R."/>
            <person name="Ohm R."/>
            <person name="Sun H."/>
            <person name="Tunlid A."/>
            <person name="Henrissat B."/>
            <person name="Grigoriev I.V."/>
            <person name="Hibbett D.S."/>
            <person name="Martin F."/>
        </authorList>
    </citation>
    <scope>NUCLEOTIDE SEQUENCE [LARGE SCALE GENOMIC DNA]</scope>
    <source>
        <strain evidence="3">UH-Slu-Lm8-n1</strain>
    </source>
</reference>
<gene>
    <name evidence="2" type="ORF">CY34DRAFT_13535</name>
</gene>
<reference evidence="2 3" key="1">
    <citation type="submission" date="2014-04" db="EMBL/GenBank/DDBJ databases">
        <authorList>
            <consortium name="DOE Joint Genome Institute"/>
            <person name="Kuo A."/>
            <person name="Ruytinx J."/>
            <person name="Rineau F."/>
            <person name="Colpaert J."/>
            <person name="Kohler A."/>
            <person name="Nagy L.G."/>
            <person name="Floudas D."/>
            <person name="Copeland A."/>
            <person name="Barry K.W."/>
            <person name="Cichocki N."/>
            <person name="Veneault-Fourrey C."/>
            <person name="LaButti K."/>
            <person name="Lindquist E.A."/>
            <person name="Lipzen A."/>
            <person name="Lundell T."/>
            <person name="Morin E."/>
            <person name="Murat C."/>
            <person name="Sun H."/>
            <person name="Tunlid A."/>
            <person name="Henrissat B."/>
            <person name="Grigoriev I.V."/>
            <person name="Hibbett D.S."/>
            <person name="Martin F."/>
            <person name="Nordberg H.P."/>
            <person name="Cantor M.N."/>
            <person name="Hua S.X."/>
        </authorList>
    </citation>
    <scope>NUCLEOTIDE SEQUENCE [LARGE SCALE GENOMIC DNA]</scope>
    <source>
        <strain evidence="2 3">UH-Slu-Lm8-n1</strain>
    </source>
</reference>
<keyword evidence="3" id="KW-1185">Reference proteome</keyword>
<dbReference type="InParanoid" id="A0A0D0B2J2"/>
<dbReference type="Proteomes" id="UP000054485">
    <property type="component" value="Unassembled WGS sequence"/>
</dbReference>
<accession>A0A0D0B2J2</accession>